<evidence type="ECO:0000256" key="1">
    <source>
        <dbReference type="SAM" id="Phobius"/>
    </source>
</evidence>
<reference evidence="2" key="4">
    <citation type="submission" date="2025-09" db="UniProtKB">
        <authorList>
            <consortium name="Ensembl"/>
        </authorList>
    </citation>
    <scope>IDENTIFICATION</scope>
    <source>
        <strain evidence="2">17573</strain>
    </source>
</reference>
<keyword evidence="1" id="KW-0812">Transmembrane</keyword>
<proteinExistence type="predicted"/>
<dbReference type="Proteomes" id="UP000006718">
    <property type="component" value="Chromosome 2"/>
</dbReference>
<dbReference type="InParanoid" id="A0A5F7ZI70"/>
<dbReference type="PANTHER" id="PTHR12138:SF135">
    <property type="entry name" value="SAM DOMAIN-CONTAINING PROTEIN"/>
    <property type="match status" value="1"/>
</dbReference>
<keyword evidence="1" id="KW-1133">Transmembrane helix</keyword>
<feature type="transmembrane region" description="Helical" evidence="1">
    <location>
        <begin position="28"/>
        <end position="51"/>
    </location>
</feature>
<reference evidence="2" key="2">
    <citation type="submission" date="2019-01" db="EMBL/GenBank/DDBJ databases">
        <authorList>
            <person name="Graves T."/>
            <person name="Eichler E.E."/>
            <person name="Wilson R.K."/>
        </authorList>
    </citation>
    <scope>NUCLEOTIDE SEQUENCE [LARGE SCALE GENOMIC DNA]</scope>
    <source>
        <strain evidence="2">17573</strain>
    </source>
</reference>
<dbReference type="VEuPathDB" id="HostDB:ENSMMUG00000051809"/>
<dbReference type="PANTHER" id="PTHR12138">
    <property type="entry name" value="PRIMATE-EXPANDED PROTEIN FAMILY"/>
    <property type="match status" value="1"/>
</dbReference>
<evidence type="ECO:0000313" key="3">
    <source>
        <dbReference type="Proteomes" id="UP000006718"/>
    </source>
</evidence>
<sequence>MCIHSMLWHLPNTILSIERGGHSLPSHVSYKCVCVCVYMCVCVCVCVYIYIYTHAHTHIYIYIERERERERETKSYSVTRLECSGMISAHCNLSLSGSRDSPASASQVARTTGSCHHTQLIFCIFSRDGVSSCRPGWSQSLDLMICLPRPPKVLGL</sequence>
<organism evidence="2 3">
    <name type="scientific">Macaca mulatta</name>
    <name type="common">Rhesus macaque</name>
    <dbReference type="NCBI Taxonomy" id="9544"/>
    <lineage>
        <taxon>Eukaryota</taxon>
        <taxon>Metazoa</taxon>
        <taxon>Chordata</taxon>
        <taxon>Craniata</taxon>
        <taxon>Vertebrata</taxon>
        <taxon>Euteleostomi</taxon>
        <taxon>Mammalia</taxon>
        <taxon>Eutheria</taxon>
        <taxon>Euarchontoglires</taxon>
        <taxon>Primates</taxon>
        <taxon>Haplorrhini</taxon>
        <taxon>Catarrhini</taxon>
        <taxon>Cercopithecidae</taxon>
        <taxon>Cercopithecinae</taxon>
        <taxon>Macaca</taxon>
    </lineage>
</organism>
<accession>A0A5F7ZI70</accession>
<dbReference type="GeneTree" id="ENSGT00940000166898"/>
<keyword evidence="1" id="KW-0472">Membrane</keyword>
<keyword evidence="3" id="KW-1185">Reference proteome</keyword>
<dbReference type="Ensembl" id="ENSMMUT00000102527.1">
    <property type="protein sequence ID" value="ENSMMUP00000064330.1"/>
    <property type="gene ID" value="ENSMMUG00000051809.1"/>
</dbReference>
<reference evidence="2" key="3">
    <citation type="submission" date="2025-08" db="UniProtKB">
        <authorList>
            <consortium name="Ensembl"/>
        </authorList>
    </citation>
    <scope>IDENTIFICATION</scope>
    <source>
        <strain evidence="2">17573</strain>
    </source>
</reference>
<protein>
    <submittedName>
        <fullName evidence="2">Uncharacterized protein</fullName>
    </submittedName>
</protein>
<dbReference type="AlphaFoldDB" id="A0A5F7ZI70"/>
<reference evidence="3" key="1">
    <citation type="journal article" date="2007" name="Science">
        <title>Evolutionary and biomedical insights from the rhesus macaque genome.</title>
        <authorList>
            <person name="Gibbs R.A."/>
            <person name="Rogers J."/>
            <person name="Katze M.G."/>
            <person name="Bumgarner R."/>
            <person name="Weinstock G.M."/>
            <person name="Mardis E.R."/>
            <person name="Remington K.A."/>
            <person name="Strausberg R.L."/>
            <person name="Venter J.C."/>
            <person name="Wilson R.K."/>
            <person name="Batzer M.A."/>
            <person name="Bustamante C.D."/>
            <person name="Eichler E.E."/>
            <person name="Hahn M.W."/>
            <person name="Hardison R.C."/>
            <person name="Makova K.D."/>
            <person name="Miller W."/>
            <person name="Milosavljevic A."/>
            <person name="Palermo R.E."/>
            <person name="Siepel A."/>
            <person name="Sikela J.M."/>
            <person name="Attaway T."/>
            <person name="Bell S."/>
            <person name="Bernard K.E."/>
            <person name="Buhay C.J."/>
            <person name="Chandrabose M.N."/>
            <person name="Dao M."/>
            <person name="Davis C."/>
            <person name="Delehaunty K.D."/>
            <person name="Ding Y."/>
            <person name="Dinh H.H."/>
            <person name="Dugan-Rocha S."/>
            <person name="Fulton L.A."/>
            <person name="Gabisi R.A."/>
            <person name="Garner T.T."/>
            <person name="Godfrey J."/>
            <person name="Hawes A.C."/>
            <person name="Hernandez J."/>
            <person name="Hines S."/>
            <person name="Holder M."/>
            <person name="Hume J."/>
            <person name="Jhangiani S.N."/>
            <person name="Joshi V."/>
            <person name="Khan Z.M."/>
            <person name="Kirkness E.F."/>
            <person name="Cree A."/>
            <person name="Fowler R.G."/>
            <person name="Lee S."/>
            <person name="Lewis L.R."/>
            <person name="Li Z."/>
            <person name="Liu Y.-S."/>
            <person name="Moore S.M."/>
            <person name="Muzny D."/>
            <person name="Nazareth L.V."/>
            <person name="Ngo D.N."/>
            <person name="Okwuonu G.O."/>
            <person name="Pai G."/>
            <person name="Parker D."/>
            <person name="Paul H.A."/>
            <person name="Pfannkoch C."/>
            <person name="Pohl C.S."/>
            <person name="Rogers Y.-H.C."/>
            <person name="Ruiz S.J."/>
            <person name="Sabo A."/>
            <person name="Santibanez J."/>
            <person name="Schneider B.W."/>
            <person name="Smith S.M."/>
            <person name="Sodergren E."/>
            <person name="Svatek A.F."/>
            <person name="Utterback T.R."/>
            <person name="Vattathil S."/>
            <person name="Warren W."/>
            <person name="White C.S."/>
            <person name="Chinwalla A.T."/>
            <person name="Feng Y."/>
            <person name="Halpern A.L."/>
            <person name="Hillier L.W."/>
            <person name="Huang X."/>
            <person name="Minx P."/>
            <person name="Nelson J.O."/>
            <person name="Pepin K.H."/>
            <person name="Qin X."/>
            <person name="Sutton G.G."/>
            <person name="Venter E."/>
            <person name="Walenz B.P."/>
            <person name="Wallis J.W."/>
            <person name="Worley K.C."/>
            <person name="Yang S.-P."/>
            <person name="Jones S.M."/>
            <person name="Marra M.A."/>
            <person name="Rocchi M."/>
            <person name="Schein J.E."/>
            <person name="Baertsch R."/>
            <person name="Clarke L."/>
            <person name="Csuros M."/>
            <person name="Glasscock J."/>
            <person name="Harris R.A."/>
            <person name="Havlak P."/>
            <person name="Jackson A.R."/>
            <person name="Jiang H."/>
            <person name="Liu Y."/>
            <person name="Messina D.N."/>
            <person name="Shen Y."/>
            <person name="Song H.X.-Z."/>
            <person name="Wylie T."/>
            <person name="Zhang L."/>
            <person name="Birney E."/>
            <person name="Han K."/>
            <person name="Konkel M.K."/>
            <person name="Lee J."/>
            <person name="Smit A.F.A."/>
            <person name="Ullmer B."/>
            <person name="Wang H."/>
            <person name="Xing J."/>
            <person name="Burhans R."/>
            <person name="Cheng Z."/>
            <person name="Karro J.E."/>
            <person name="Ma J."/>
            <person name="Raney B."/>
            <person name="She X."/>
            <person name="Cox M.J."/>
            <person name="Demuth J.P."/>
            <person name="Dumas L.J."/>
            <person name="Han S.-G."/>
            <person name="Hopkins J."/>
            <person name="Karimpour-Fard A."/>
            <person name="Kim Y.H."/>
            <person name="Pollack J.R."/>
            <person name="Vinar T."/>
            <person name="Addo-Quaye C."/>
            <person name="Degenhardt J."/>
            <person name="Denby A."/>
            <person name="Hubisz M.J."/>
            <person name="Indap A."/>
            <person name="Kosiol C."/>
            <person name="Lahn B.T."/>
            <person name="Lawson H.A."/>
            <person name="Marklein A."/>
            <person name="Nielsen R."/>
            <person name="Vallender E.J."/>
            <person name="Clark A.G."/>
            <person name="Ferguson B."/>
            <person name="Hernandez R.D."/>
            <person name="Hirani K."/>
            <person name="Kehrer-Sawatzki H."/>
            <person name="Kolb J."/>
            <person name="Patil S."/>
            <person name="Pu L.-L."/>
            <person name="Ren Y."/>
            <person name="Smith D.G."/>
            <person name="Wheeler D.A."/>
            <person name="Schenck I."/>
            <person name="Ball E.V."/>
            <person name="Chen R."/>
            <person name="Cooper D.N."/>
            <person name="Giardine B."/>
            <person name="Hsu F."/>
            <person name="Kent W.J."/>
            <person name="Lesk A."/>
            <person name="Nelson D.L."/>
            <person name="O'brien W.E."/>
            <person name="Pruefer K."/>
            <person name="Stenson P.D."/>
            <person name="Wallace J.C."/>
            <person name="Ke H."/>
            <person name="Liu X.-M."/>
            <person name="Wang P."/>
            <person name="Xiang A.P."/>
            <person name="Yang F."/>
            <person name="Barber G.P."/>
            <person name="Haussler D."/>
            <person name="Karolchik D."/>
            <person name="Kern A.D."/>
            <person name="Kuhn R.M."/>
            <person name="Smith K.E."/>
            <person name="Zwieg A.S."/>
        </authorList>
    </citation>
    <scope>NUCLEOTIDE SEQUENCE [LARGE SCALE GENOMIC DNA]</scope>
    <source>
        <strain evidence="3">17573</strain>
    </source>
</reference>
<evidence type="ECO:0000313" key="2">
    <source>
        <dbReference type="Ensembl" id="ENSMMUP00000064330.1"/>
    </source>
</evidence>
<name>A0A5F7ZI70_MACMU</name>